<keyword evidence="1" id="KW-0175">Coiled coil</keyword>
<name>A0ABP1FJR9_9CHLO</name>
<sequence>MSVVRVKHPADIMKLETALHLARRQTLERMASSEIAVESLPATERLLHRKMVELLNILHLCVKSTQEESSEAGDSSSTAEVEAVEKEAADLDARVQTLQQKVEEAAGRVAKLRGEVPAALSQHFRARLQACRPLARSAAPDAVAAQDGDAALPEALSPAPAELRGKLSDAATQLPILRAELEEKLARLQRIVGAMNAEEPAAEPGTVERAARGMATPGPAGGMASPRLAEAVSGGKIATRKRVLTNLARPVPYALRG</sequence>
<dbReference type="Gene3D" id="1.20.5.340">
    <property type="match status" value="1"/>
</dbReference>
<proteinExistence type="predicted"/>
<comment type="caution">
    <text evidence="2">The sequence shown here is derived from an EMBL/GenBank/DDBJ whole genome shotgun (WGS) entry which is preliminary data.</text>
</comment>
<dbReference type="Pfam" id="PF08641">
    <property type="entry name" value="Mis14"/>
    <property type="match status" value="1"/>
</dbReference>
<protein>
    <submittedName>
        <fullName evidence="2">G1499 protein</fullName>
    </submittedName>
</protein>
<feature type="coiled-coil region" evidence="1">
    <location>
        <begin position="81"/>
        <end position="115"/>
    </location>
</feature>
<gene>
    <name evidence="2" type="primary">g1499</name>
    <name evidence="2" type="ORF">VP750_LOCUS1285</name>
</gene>
<dbReference type="InterPro" id="IPR013950">
    <property type="entry name" value="Mis14/Nsl1"/>
</dbReference>
<evidence type="ECO:0000313" key="2">
    <source>
        <dbReference type="EMBL" id="CAL5219626.1"/>
    </source>
</evidence>
<evidence type="ECO:0000256" key="1">
    <source>
        <dbReference type="SAM" id="Coils"/>
    </source>
</evidence>
<organism evidence="2 3">
    <name type="scientific">Coccomyxa viridis</name>
    <dbReference type="NCBI Taxonomy" id="1274662"/>
    <lineage>
        <taxon>Eukaryota</taxon>
        <taxon>Viridiplantae</taxon>
        <taxon>Chlorophyta</taxon>
        <taxon>core chlorophytes</taxon>
        <taxon>Trebouxiophyceae</taxon>
        <taxon>Trebouxiophyceae incertae sedis</taxon>
        <taxon>Coccomyxaceae</taxon>
        <taxon>Coccomyxa</taxon>
    </lineage>
</organism>
<evidence type="ECO:0000313" key="3">
    <source>
        <dbReference type="Proteomes" id="UP001497392"/>
    </source>
</evidence>
<keyword evidence="3" id="KW-1185">Reference proteome</keyword>
<reference evidence="2 3" key="1">
    <citation type="submission" date="2024-06" db="EMBL/GenBank/DDBJ databases">
        <authorList>
            <person name="Kraege A."/>
            <person name="Thomma B."/>
        </authorList>
    </citation>
    <scope>NUCLEOTIDE SEQUENCE [LARGE SCALE GENOMIC DNA]</scope>
</reference>
<dbReference type="EMBL" id="CAXHTA020000002">
    <property type="protein sequence ID" value="CAL5219626.1"/>
    <property type="molecule type" value="Genomic_DNA"/>
</dbReference>
<dbReference type="Proteomes" id="UP001497392">
    <property type="component" value="Unassembled WGS sequence"/>
</dbReference>
<accession>A0ABP1FJR9</accession>